<comment type="caution">
    <text evidence="1">The sequence shown here is derived from an EMBL/GenBank/DDBJ whole genome shotgun (WGS) entry which is preliminary data.</text>
</comment>
<name>A0A0G2I4W0_9EURO</name>
<protein>
    <submittedName>
        <fullName evidence="1">Uncharacterized protein</fullName>
    </submittedName>
</protein>
<dbReference type="AlphaFoldDB" id="A0A0G2I4W0"/>
<evidence type="ECO:0000313" key="1">
    <source>
        <dbReference type="EMBL" id="KKZ65468.1"/>
    </source>
</evidence>
<organism evidence="1 2">
    <name type="scientific">[Emmonsia] crescens</name>
    <dbReference type="NCBI Taxonomy" id="73230"/>
    <lineage>
        <taxon>Eukaryota</taxon>
        <taxon>Fungi</taxon>
        <taxon>Dikarya</taxon>
        <taxon>Ascomycota</taxon>
        <taxon>Pezizomycotina</taxon>
        <taxon>Eurotiomycetes</taxon>
        <taxon>Eurotiomycetidae</taxon>
        <taxon>Onygenales</taxon>
        <taxon>Ajellomycetaceae</taxon>
        <taxon>Emergomyces</taxon>
    </lineage>
</organism>
<reference evidence="2" key="1">
    <citation type="journal article" date="2015" name="PLoS Genet.">
        <title>The dynamic genome and transcriptome of the human fungal pathogen Blastomyces and close relative Emmonsia.</title>
        <authorList>
            <person name="Munoz J.F."/>
            <person name="Gauthier G.M."/>
            <person name="Desjardins C.A."/>
            <person name="Gallo J.E."/>
            <person name="Holder J."/>
            <person name="Sullivan T.D."/>
            <person name="Marty A.J."/>
            <person name="Carmen J.C."/>
            <person name="Chen Z."/>
            <person name="Ding L."/>
            <person name="Gujja S."/>
            <person name="Magrini V."/>
            <person name="Misas E."/>
            <person name="Mitreva M."/>
            <person name="Priest M."/>
            <person name="Saif S."/>
            <person name="Whiston E.A."/>
            <person name="Young S."/>
            <person name="Zeng Q."/>
            <person name="Goldman W.E."/>
            <person name="Mardis E.R."/>
            <person name="Taylor J.W."/>
            <person name="McEwen J.G."/>
            <person name="Clay O.K."/>
            <person name="Klein B.S."/>
            <person name="Cuomo C.A."/>
        </authorList>
    </citation>
    <scope>NUCLEOTIDE SEQUENCE [LARGE SCALE GENOMIC DNA]</scope>
    <source>
        <strain evidence="2">UAMH 3008</strain>
    </source>
</reference>
<gene>
    <name evidence="1" type="ORF">EMCG_08700</name>
</gene>
<sequence length="66" mass="7464">MHRQAMHQYYNLYNSMPNFVVPGHSHCDPIQATPHHLPNRVRDDHGLCATECLSFAGIIGAYLGME</sequence>
<evidence type="ECO:0000313" key="2">
    <source>
        <dbReference type="Proteomes" id="UP000034164"/>
    </source>
</evidence>
<feature type="non-terminal residue" evidence="1">
    <location>
        <position position="66"/>
    </location>
</feature>
<dbReference type="VEuPathDB" id="FungiDB:EMCG_08700"/>
<dbReference type="Proteomes" id="UP000034164">
    <property type="component" value="Unassembled WGS sequence"/>
</dbReference>
<proteinExistence type="predicted"/>
<accession>A0A0G2I4W0</accession>
<dbReference type="EMBL" id="LCZI01000638">
    <property type="protein sequence ID" value="KKZ65468.1"/>
    <property type="molecule type" value="Genomic_DNA"/>
</dbReference>